<dbReference type="EMBL" id="CM007893">
    <property type="protein sequence ID" value="OTG27306.1"/>
    <property type="molecule type" value="Genomic_DNA"/>
</dbReference>
<reference evidence="2" key="2">
    <citation type="submission" date="2017-02" db="EMBL/GenBank/DDBJ databases">
        <title>Sunflower complete genome.</title>
        <authorList>
            <person name="Langlade N."/>
            <person name="Munos S."/>
        </authorList>
    </citation>
    <scope>NUCLEOTIDE SEQUENCE [LARGE SCALE GENOMIC DNA]</scope>
    <source>
        <tissue evidence="2">Leaves</tissue>
    </source>
</reference>
<proteinExistence type="predicted"/>
<evidence type="ECO:0000313" key="1">
    <source>
        <dbReference type="EMBL" id="KAF5808275.1"/>
    </source>
</evidence>
<dbReference type="Proteomes" id="UP000215914">
    <property type="component" value="Chromosome 4"/>
</dbReference>
<dbReference type="AlphaFoldDB" id="A0A251UWS4"/>
<evidence type="ECO:0000313" key="2">
    <source>
        <dbReference type="EMBL" id="OTG27306.1"/>
    </source>
</evidence>
<keyword evidence="3" id="KW-1185">Reference proteome</keyword>
<organism evidence="2 3">
    <name type="scientific">Helianthus annuus</name>
    <name type="common">Common sunflower</name>
    <dbReference type="NCBI Taxonomy" id="4232"/>
    <lineage>
        <taxon>Eukaryota</taxon>
        <taxon>Viridiplantae</taxon>
        <taxon>Streptophyta</taxon>
        <taxon>Embryophyta</taxon>
        <taxon>Tracheophyta</taxon>
        <taxon>Spermatophyta</taxon>
        <taxon>Magnoliopsida</taxon>
        <taxon>eudicotyledons</taxon>
        <taxon>Gunneridae</taxon>
        <taxon>Pentapetalae</taxon>
        <taxon>asterids</taxon>
        <taxon>campanulids</taxon>
        <taxon>Asterales</taxon>
        <taxon>Asteraceae</taxon>
        <taxon>Asteroideae</taxon>
        <taxon>Heliantheae alliance</taxon>
        <taxon>Heliantheae</taxon>
        <taxon>Helianthus</taxon>
    </lineage>
</organism>
<dbReference type="InParanoid" id="A0A251UWS4"/>
<protein>
    <submittedName>
        <fullName evidence="2">Uncharacterized protein</fullName>
    </submittedName>
</protein>
<gene>
    <name evidence="2" type="ORF">HannXRQ_Chr04g0098621</name>
    <name evidence="1" type="ORF">HanXRQr2_Chr04g0143541</name>
</gene>
<accession>A0A251UWS4</accession>
<reference evidence="1 3" key="1">
    <citation type="journal article" date="2017" name="Nature">
        <title>The sunflower genome provides insights into oil metabolism, flowering and Asterid evolution.</title>
        <authorList>
            <person name="Badouin H."/>
            <person name="Gouzy J."/>
            <person name="Grassa C.J."/>
            <person name="Murat F."/>
            <person name="Staton S.E."/>
            <person name="Cottret L."/>
            <person name="Lelandais-Briere C."/>
            <person name="Owens G.L."/>
            <person name="Carrere S."/>
            <person name="Mayjonade B."/>
            <person name="Legrand L."/>
            <person name="Gill N."/>
            <person name="Kane N.C."/>
            <person name="Bowers J.E."/>
            <person name="Hubner S."/>
            <person name="Bellec A."/>
            <person name="Berard A."/>
            <person name="Berges H."/>
            <person name="Blanchet N."/>
            <person name="Boniface M.C."/>
            <person name="Brunel D."/>
            <person name="Catrice O."/>
            <person name="Chaidir N."/>
            <person name="Claudel C."/>
            <person name="Donnadieu C."/>
            <person name="Faraut T."/>
            <person name="Fievet G."/>
            <person name="Helmstetter N."/>
            <person name="King M."/>
            <person name="Knapp S.J."/>
            <person name="Lai Z."/>
            <person name="Le Paslier M.C."/>
            <person name="Lippi Y."/>
            <person name="Lorenzon L."/>
            <person name="Mandel J.R."/>
            <person name="Marage G."/>
            <person name="Marchand G."/>
            <person name="Marquand E."/>
            <person name="Bret-Mestries E."/>
            <person name="Morien E."/>
            <person name="Nambeesan S."/>
            <person name="Nguyen T."/>
            <person name="Pegot-Espagnet P."/>
            <person name="Pouilly N."/>
            <person name="Raftis F."/>
            <person name="Sallet E."/>
            <person name="Schiex T."/>
            <person name="Thomas J."/>
            <person name="Vandecasteele C."/>
            <person name="Vares D."/>
            <person name="Vear F."/>
            <person name="Vautrin S."/>
            <person name="Crespi M."/>
            <person name="Mangin B."/>
            <person name="Burke J.M."/>
            <person name="Salse J."/>
            <person name="Munos S."/>
            <person name="Vincourt P."/>
            <person name="Rieseberg L.H."/>
            <person name="Langlade N.B."/>
        </authorList>
    </citation>
    <scope>NUCLEOTIDE SEQUENCE [LARGE SCALE GENOMIC DNA]</scope>
    <source>
        <strain evidence="3">cv. SF193</strain>
        <tissue evidence="1">Leaves</tissue>
    </source>
</reference>
<sequence>MFESKLYEMPDRGGRVAMVVLSTDLDESDTLHMMLLLCKLLKYRFSDWSISTHFVGLNFISYVFEV</sequence>
<dbReference type="Gramene" id="mRNA:HanXRQr2_Chr04g0143541">
    <property type="protein sequence ID" value="mRNA:HanXRQr2_Chr04g0143541"/>
    <property type="gene ID" value="HanXRQr2_Chr04g0143541"/>
</dbReference>
<name>A0A251UWS4_HELAN</name>
<evidence type="ECO:0000313" key="3">
    <source>
        <dbReference type="Proteomes" id="UP000215914"/>
    </source>
</evidence>
<dbReference type="EMBL" id="MNCJ02000319">
    <property type="protein sequence ID" value="KAF5808275.1"/>
    <property type="molecule type" value="Genomic_DNA"/>
</dbReference>
<reference evidence="1" key="3">
    <citation type="submission" date="2020-06" db="EMBL/GenBank/DDBJ databases">
        <title>Helianthus annuus Genome sequencing and assembly Release 2.</title>
        <authorList>
            <person name="Gouzy J."/>
            <person name="Langlade N."/>
            <person name="Munos S."/>
        </authorList>
    </citation>
    <scope>NUCLEOTIDE SEQUENCE</scope>
    <source>
        <tissue evidence="1">Leaves</tissue>
    </source>
</reference>